<evidence type="ECO:0000313" key="2">
    <source>
        <dbReference type="EMBL" id="KAK1600417.1"/>
    </source>
</evidence>
<dbReference type="EMBL" id="JAHLJV010000001">
    <property type="protein sequence ID" value="KAK1600417.1"/>
    <property type="molecule type" value="Genomic_DNA"/>
</dbReference>
<gene>
    <name evidence="2" type="ORF">LY79DRAFT_18408</name>
</gene>
<accession>A0AAD8QFE2</accession>
<dbReference type="RefSeq" id="XP_060420913.1">
    <property type="nucleotide sequence ID" value="XM_060551335.1"/>
</dbReference>
<keyword evidence="3" id="KW-1185">Reference proteome</keyword>
<proteinExistence type="predicted"/>
<dbReference type="Proteomes" id="UP001230504">
    <property type="component" value="Unassembled WGS sequence"/>
</dbReference>
<organism evidence="2 3">
    <name type="scientific">Colletotrichum navitas</name>
    <dbReference type="NCBI Taxonomy" id="681940"/>
    <lineage>
        <taxon>Eukaryota</taxon>
        <taxon>Fungi</taxon>
        <taxon>Dikarya</taxon>
        <taxon>Ascomycota</taxon>
        <taxon>Pezizomycotina</taxon>
        <taxon>Sordariomycetes</taxon>
        <taxon>Hypocreomycetidae</taxon>
        <taxon>Glomerellales</taxon>
        <taxon>Glomerellaceae</taxon>
        <taxon>Colletotrichum</taxon>
        <taxon>Colletotrichum graminicola species complex</taxon>
    </lineage>
</organism>
<dbReference type="AlphaFoldDB" id="A0AAD8QFE2"/>
<reference evidence="2" key="1">
    <citation type="submission" date="2021-06" db="EMBL/GenBank/DDBJ databases">
        <title>Comparative genomics, transcriptomics and evolutionary studies reveal genomic signatures of adaptation to plant cell wall in hemibiotrophic fungi.</title>
        <authorList>
            <consortium name="DOE Joint Genome Institute"/>
            <person name="Baroncelli R."/>
            <person name="Diaz J.F."/>
            <person name="Benocci T."/>
            <person name="Peng M."/>
            <person name="Battaglia E."/>
            <person name="Haridas S."/>
            <person name="Andreopoulos W."/>
            <person name="Labutti K."/>
            <person name="Pangilinan J."/>
            <person name="Floch G.L."/>
            <person name="Makela M.R."/>
            <person name="Henrissat B."/>
            <person name="Grigoriev I.V."/>
            <person name="Crouch J.A."/>
            <person name="De Vries R.P."/>
            <person name="Sukno S.A."/>
            <person name="Thon M.R."/>
        </authorList>
    </citation>
    <scope>NUCLEOTIDE SEQUENCE</scope>
    <source>
        <strain evidence="2">CBS 125086</strain>
    </source>
</reference>
<sequence>MHIRACLWRFGTFDCLRLLPGPPSAPLVFLLPSRPVPALICLPLPTVIPNLGNRCNHTGEPSVNTASDHISHKRRHRSTIETCNTKTDRRRAKQQYDGCWYKVRPKS</sequence>
<feature type="region of interest" description="Disordered" evidence="1">
    <location>
        <begin position="59"/>
        <end position="78"/>
    </location>
</feature>
<evidence type="ECO:0000313" key="3">
    <source>
        <dbReference type="Proteomes" id="UP001230504"/>
    </source>
</evidence>
<name>A0AAD8QFE2_9PEZI</name>
<protein>
    <submittedName>
        <fullName evidence="2">Uncharacterized protein</fullName>
    </submittedName>
</protein>
<comment type="caution">
    <text evidence="2">The sequence shown here is derived from an EMBL/GenBank/DDBJ whole genome shotgun (WGS) entry which is preliminary data.</text>
</comment>
<feature type="compositionally biased region" description="Polar residues" evidence="1">
    <location>
        <begin position="59"/>
        <end position="68"/>
    </location>
</feature>
<dbReference type="GeneID" id="85435575"/>
<evidence type="ECO:0000256" key="1">
    <source>
        <dbReference type="SAM" id="MobiDB-lite"/>
    </source>
</evidence>